<dbReference type="OrthoDB" id="5185819at2"/>
<accession>A0A147KKH9</accession>
<dbReference type="SUPFAM" id="SSF55961">
    <property type="entry name" value="Bet v1-like"/>
    <property type="match status" value="1"/>
</dbReference>
<dbReference type="Gene3D" id="3.30.530.20">
    <property type="match status" value="1"/>
</dbReference>
<dbReference type="STRING" id="665004.AC529_05015"/>
<protein>
    <submittedName>
        <fullName evidence="3">ATPase</fullName>
    </submittedName>
</protein>
<dbReference type="PATRIC" id="fig|665004.4.peg.1789"/>
<gene>
    <name evidence="3" type="ORF">AC529_05015</name>
</gene>
<organism evidence="3 4">
    <name type="scientific">Thermobifida cellulosilytica TB100</name>
    <dbReference type="NCBI Taxonomy" id="665004"/>
    <lineage>
        <taxon>Bacteria</taxon>
        <taxon>Bacillati</taxon>
        <taxon>Actinomycetota</taxon>
        <taxon>Actinomycetes</taxon>
        <taxon>Streptosporangiales</taxon>
        <taxon>Nocardiopsidaceae</taxon>
        <taxon>Thermobifida</taxon>
    </lineage>
</organism>
<evidence type="ECO:0000313" key="3">
    <source>
        <dbReference type="EMBL" id="KUP97806.1"/>
    </source>
</evidence>
<evidence type="ECO:0000313" key="4">
    <source>
        <dbReference type="Proteomes" id="UP000074382"/>
    </source>
</evidence>
<comment type="caution">
    <text evidence="3">The sequence shown here is derived from an EMBL/GenBank/DDBJ whole genome shotgun (WGS) entry which is preliminary data.</text>
</comment>
<evidence type="ECO:0000259" key="2">
    <source>
        <dbReference type="Pfam" id="PF08327"/>
    </source>
</evidence>
<keyword evidence="4" id="KW-1185">Reference proteome</keyword>
<dbReference type="InterPro" id="IPR013538">
    <property type="entry name" value="ASHA1/2-like_C"/>
</dbReference>
<dbReference type="CDD" id="cd07826">
    <property type="entry name" value="SRPBCC_CalC_Aha1-like_9"/>
    <property type="match status" value="1"/>
</dbReference>
<dbReference type="EMBL" id="LGEM01000020">
    <property type="protein sequence ID" value="KUP97806.1"/>
    <property type="molecule type" value="Genomic_DNA"/>
</dbReference>
<comment type="similarity">
    <text evidence="1">Belongs to the AHA1 family.</text>
</comment>
<name>A0A147KKH9_THECS</name>
<feature type="domain" description="Activator of Hsp90 ATPase homologue 1/2-like C-terminal" evidence="2">
    <location>
        <begin position="22"/>
        <end position="155"/>
    </location>
</feature>
<dbReference type="RefSeq" id="WP_068755234.1">
    <property type="nucleotide sequence ID" value="NZ_KQ950181.1"/>
</dbReference>
<evidence type="ECO:0000256" key="1">
    <source>
        <dbReference type="ARBA" id="ARBA00006817"/>
    </source>
</evidence>
<reference evidence="4" key="1">
    <citation type="journal article" date="2017" name="Acta Aliment.">
        <title>Plant polysaccharide degrading enzyme system of Thermpbifida cellulosilytica TB100 revealed by de novo genome project data.</title>
        <authorList>
            <person name="Toth A."/>
            <person name="Baka E."/>
            <person name="Luzics S."/>
            <person name="Bata-Vidacs I."/>
            <person name="Nagy I."/>
            <person name="Balint B."/>
            <person name="Herceg R."/>
            <person name="Olasz F."/>
            <person name="Wilk T."/>
            <person name="Nagy T."/>
            <person name="Kriszt B."/>
            <person name="Nagy I."/>
            <person name="Kukolya J."/>
        </authorList>
    </citation>
    <scope>NUCLEOTIDE SEQUENCE [LARGE SCALE GENOMIC DNA]</scope>
    <source>
        <strain evidence="4">TB100</strain>
    </source>
</reference>
<proteinExistence type="inferred from homology"/>
<dbReference type="AlphaFoldDB" id="A0A147KKH9"/>
<dbReference type="InterPro" id="IPR023393">
    <property type="entry name" value="START-like_dom_sf"/>
</dbReference>
<sequence>MGETEIVVEPGRQDIVMTRVFDAPRGAVFRALTDPDLLTRWWGPGEFETVVDHMDARPGGSWRMRHRSGRGEEYAFHGVFHDVAAPERMVQTFEFEGAPGHVSLETAVLEEVGGGRTRYVATSVFPSTAERDAMVGSGMEEGARESMDRLAALVEST</sequence>
<dbReference type="Pfam" id="PF08327">
    <property type="entry name" value="AHSA1"/>
    <property type="match status" value="1"/>
</dbReference>
<dbReference type="Proteomes" id="UP000074382">
    <property type="component" value="Unassembled WGS sequence"/>
</dbReference>